<reference evidence="1 2" key="1">
    <citation type="journal article" date="2014" name="Genome Announc.">
        <title>Draft genome sequences of six enterohepatic helicobacter species isolated from humans and one from rhesus macaques.</title>
        <authorList>
            <person name="Shen Z."/>
            <person name="Sheh A."/>
            <person name="Young S.K."/>
            <person name="Abouelliel A."/>
            <person name="Ward D.V."/>
            <person name="Earl A.M."/>
            <person name="Fox J.G."/>
        </authorList>
    </citation>
    <scope>NUCLEOTIDE SEQUENCE [LARGE SCALE GENOMIC DNA]</scope>
    <source>
        <strain evidence="1 2">ATCC 43879</strain>
    </source>
</reference>
<gene>
    <name evidence="1" type="ORF">HRAG_02500</name>
</gene>
<proteinExistence type="predicted"/>
<keyword evidence="2" id="KW-1185">Reference proteome</keyword>
<protein>
    <submittedName>
        <fullName evidence="1">Uncharacterized protein</fullName>
    </submittedName>
</protein>
<dbReference type="OrthoDB" id="5326003at2"/>
<sequence length="127" mass="14924">MNNKEMIGRLKDNAELAWAAYGYFHFLGKQFKDDDLETLKRENNSIITSTDVLDITYKGYEVKDTGWVFDDKLDGDMSPLQAKNFFEKYDLLDFYPKFDNKNNKQQKGFHACLFQDKETKKLIGKVE</sequence>
<evidence type="ECO:0000313" key="1">
    <source>
        <dbReference type="EMBL" id="EQM94708.1"/>
    </source>
</evidence>
<dbReference type="Proteomes" id="UP000005085">
    <property type="component" value="Unassembled WGS sequence"/>
</dbReference>
<comment type="caution">
    <text evidence="1">The sequence shown here is derived from an EMBL/GenBank/DDBJ whole genome shotgun (WGS) entry which is preliminary data.</text>
</comment>
<name>T5LDQ4_9HELI</name>
<organism evidence="1 2">
    <name type="scientific">Helicobacter bilis ATCC 43879</name>
    <dbReference type="NCBI Taxonomy" id="613026"/>
    <lineage>
        <taxon>Bacteria</taxon>
        <taxon>Pseudomonadati</taxon>
        <taxon>Campylobacterota</taxon>
        <taxon>Epsilonproteobacteria</taxon>
        <taxon>Campylobacterales</taxon>
        <taxon>Helicobacteraceae</taxon>
        <taxon>Helicobacter</taxon>
    </lineage>
</organism>
<dbReference type="AlphaFoldDB" id="T5LDQ4"/>
<dbReference type="RefSeq" id="WP_020995743.1">
    <property type="nucleotide sequence ID" value="NZ_KI392039.1"/>
</dbReference>
<dbReference type="EMBL" id="ACDN02000038">
    <property type="protein sequence ID" value="EQM94708.1"/>
    <property type="molecule type" value="Genomic_DNA"/>
</dbReference>
<evidence type="ECO:0000313" key="2">
    <source>
        <dbReference type="Proteomes" id="UP000005085"/>
    </source>
</evidence>
<dbReference type="HOGENOM" id="CLU_072755_1_0_7"/>
<accession>T5LDQ4</accession>